<dbReference type="AlphaFoldDB" id="A0AAD1RX60"/>
<keyword evidence="2" id="KW-1185">Reference proteome</keyword>
<name>A0AAD1RX60_PELCU</name>
<feature type="non-terminal residue" evidence="1">
    <location>
        <position position="51"/>
    </location>
</feature>
<evidence type="ECO:0000313" key="2">
    <source>
        <dbReference type="Proteomes" id="UP001295444"/>
    </source>
</evidence>
<protein>
    <submittedName>
        <fullName evidence="1">Uncharacterized protein</fullName>
    </submittedName>
</protein>
<accession>A0AAD1RX60</accession>
<reference evidence="1" key="1">
    <citation type="submission" date="2022-03" db="EMBL/GenBank/DDBJ databases">
        <authorList>
            <person name="Alioto T."/>
            <person name="Alioto T."/>
            <person name="Gomez Garrido J."/>
        </authorList>
    </citation>
    <scope>NUCLEOTIDE SEQUENCE</scope>
</reference>
<dbReference type="Proteomes" id="UP001295444">
    <property type="component" value="Chromosome 04"/>
</dbReference>
<feature type="non-terminal residue" evidence="1">
    <location>
        <position position="1"/>
    </location>
</feature>
<sequence length="51" mass="5737">NIKIRGVADMLPSEEHTHFIRRLTAFLLPTRSAKQFSFDGVSRIAKSPQAP</sequence>
<dbReference type="EMBL" id="OW240915">
    <property type="protein sequence ID" value="CAH2283257.1"/>
    <property type="molecule type" value="Genomic_DNA"/>
</dbReference>
<proteinExistence type="predicted"/>
<evidence type="ECO:0000313" key="1">
    <source>
        <dbReference type="EMBL" id="CAH2283257.1"/>
    </source>
</evidence>
<organism evidence="1 2">
    <name type="scientific">Pelobates cultripes</name>
    <name type="common">Western spadefoot toad</name>
    <dbReference type="NCBI Taxonomy" id="61616"/>
    <lineage>
        <taxon>Eukaryota</taxon>
        <taxon>Metazoa</taxon>
        <taxon>Chordata</taxon>
        <taxon>Craniata</taxon>
        <taxon>Vertebrata</taxon>
        <taxon>Euteleostomi</taxon>
        <taxon>Amphibia</taxon>
        <taxon>Batrachia</taxon>
        <taxon>Anura</taxon>
        <taxon>Pelobatoidea</taxon>
        <taxon>Pelobatidae</taxon>
        <taxon>Pelobates</taxon>
    </lineage>
</organism>
<gene>
    <name evidence="1" type="ORF">PECUL_23A022264</name>
</gene>